<keyword evidence="8" id="KW-0746">Sphingolipid metabolism</keyword>
<name>A0A2P6TED2_CHLSO</name>
<accession>A0A2P6TED2</accession>
<dbReference type="InterPro" id="IPR015422">
    <property type="entry name" value="PyrdxlP-dep_Trfase_small"/>
</dbReference>
<dbReference type="GO" id="GO:0046513">
    <property type="term" value="P:ceramide biosynthetic process"/>
    <property type="evidence" value="ECO:0007669"/>
    <property type="project" value="TreeGrafter"/>
</dbReference>
<dbReference type="GO" id="GO:0005783">
    <property type="term" value="C:endoplasmic reticulum"/>
    <property type="evidence" value="ECO:0007669"/>
    <property type="project" value="TreeGrafter"/>
</dbReference>
<comment type="similarity">
    <text evidence="4">Belongs to the class-II pyridoxal-phosphate-dependent aminotransferase family.</text>
</comment>
<dbReference type="SUPFAM" id="SSF53383">
    <property type="entry name" value="PLP-dependent transferases"/>
    <property type="match status" value="1"/>
</dbReference>
<dbReference type="OrthoDB" id="3168162at2759"/>
<dbReference type="Gene3D" id="3.40.640.10">
    <property type="entry name" value="Type I PLP-dependent aspartate aminotransferase-like (Major domain)"/>
    <property type="match status" value="1"/>
</dbReference>
<keyword evidence="14" id="KW-1185">Reference proteome</keyword>
<dbReference type="Gene3D" id="3.90.1150.10">
    <property type="entry name" value="Aspartate Aminotransferase, domain 1"/>
    <property type="match status" value="1"/>
</dbReference>
<reference evidence="13 14" key="1">
    <citation type="journal article" date="2018" name="Plant J.">
        <title>Genome sequences of Chlorella sorokiniana UTEX 1602 and Micractinium conductrix SAG 241.80: implications to maltose excretion by a green alga.</title>
        <authorList>
            <person name="Arriola M.B."/>
            <person name="Velmurugan N."/>
            <person name="Zhang Y."/>
            <person name="Plunkett M.H."/>
            <person name="Hondzo H."/>
            <person name="Barney B.M."/>
        </authorList>
    </citation>
    <scope>NUCLEOTIDE SEQUENCE [LARGE SCALE GENOMIC DNA]</scope>
    <source>
        <strain evidence="14">UTEX 1602</strain>
    </source>
</reference>
<dbReference type="GO" id="GO:0030170">
    <property type="term" value="F:pyridoxal phosphate binding"/>
    <property type="evidence" value="ECO:0007669"/>
    <property type="project" value="InterPro"/>
</dbReference>
<dbReference type="InterPro" id="IPR015421">
    <property type="entry name" value="PyrdxlP-dep_Trfase_major"/>
</dbReference>
<evidence type="ECO:0000256" key="3">
    <source>
        <dbReference type="ARBA" id="ARBA00004991"/>
    </source>
</evidence>
<keyword evidence="6" id="KW-0808">Transferase</keyword>
<sequence length="527" mass="56615">MARSRGVGAVLGWAFTHALLLAAAVLAASYVPAARQAVPQLGAVHAAAVEAWALLAPGGAWHPAAFIEHKGHLVVEASLLVVISFLLLQGTFRPSKDEEEPLTEREIDELCDEWEPEPLYPPVSAAQTGWKEPVISSQAGTQVVVNGKTALDMCSLNFLGIAGSGEIREACRGTIEKYGVGSCGPRGFYGTIDVHLQLEERLARFMGSEEAILYSYDLATLPSIIPAFASKKDLILCDEGVNYGIQNGANLSRAKVLYFKHNDLQDLERLLKQQEAADRRHRKPLNRRFIVVEGIYANTGELAPLDGIKELKERYKYRLIVDESVALGVLGPRGRGAAEHFGCAAEDVEIVGGSMGNSLASIGGFCAGDREIVDHQRLSGLGYCFSASLPPFLATAGICALDVLESRGSELIPRVQENARKFRKLAAAIPQLAVVGGEADEVSPLVHLQLHPTPPPEQYAAGDEKLQALIDDCLAREGVLLALARYSKLERARPPPSLRVAITAAHTHADLQKAVAAIKASAKRVLG</sequence>
<feature type="chain" id="PRO_5015160930" description="serine C-palmitoyltransferase" evidence="11">
    <location>
        <begin position="28"/>
        <end position="527"/>
    </location>
</feature>
<dbReference type="STRING" id="3076.A0A2P6TED2"/>
<evidence type="ECO:0000256" key="5">
    <source>
        <dbReference type="ARBA" id="ARBA00013220"/>
    </source>
</evidence>
<dbReference type="Proteomes" id="UP000239899">
    <property type="component" value="Unassembled WGS sequence"/>
</dbReference>
<gene>
    <name evidence="13" type="ORF">C2E21_8508</name>
</gene>
<evidence type="ECO:0000256" key="11">
    <source>
        <dbReference type="SAM" id="SignalP"/>
    </source>
</evidence>
<organism evidence="13 14">
    <name type="scientific">Chlorella sorokiniana</name>
    <name type="common">Freshwater green alga</name>
    <dbReference type="NCBI Taxonomy" id="3076"/>
    <lineage>
        <taxon>Eukaryota</taxon>
        <taxon>Viridiplantae</taxon>
        <taxon>Chlorophyta</taxon>
        <taxon>core chlorophytes</taxon>
        <taxon>Trebouxiophyceae</taxon>
        <taxon>Chlorellales</taxon>
        <taxon>Chlorellaceae</taxon>
        <taxon>Chlorella clade</taxon>
        <taxon>Chlorella</taxon>
    </lineage>
</organism>
<evidence type="ECO:0000256" key="7">
    <source>
        <dbReference type="ARBA" id="ARBA00022898"/>
    </source>
</evidence>
<dbReference type="GO" id="GO:0016020">
    <property type="term" value="C:membrane"/>
    <property type="evidence" value="ECO:0007669"/>
    <property type="project" value="GOC"/>
</dbReference>
<protein>
    <recommendedName>
        <fullName evidence="5">serine C-palmitoyltransferase</fullName>
        <ecNumber evidence="5">2.3.1.50</ecNumber>
    </recommendedName>
</protein>
<evidence type="ECO:0000256" key="8">
    <source>
        <dbReference type="ARBA" id="ARBA00022919"/>
    </source>
</evidence>
<evidence type="ECO:0000313" key="13">
    <source>
        <dbReference type="EMBL" id="PRW20998.1"/>
    </source>
</evidence>
<keyword evidence="9" id="KW-0443">Lipid metabolism</keyword>
<dbReference type="EC" id="2.3.1.50" evidence="5"/>
<keyword evidence="11" id="KW-0732">Signal</keyword>
<evidence type="ECO:0000313" key="14">
    <source>
        <dbReference type="Proteomes" id="UP000239899"/>
    </source>
</evidence>
<evidence type="ECO:0000256" key="9">
    <source>
        <dbReference type="ARBA" id="ARBA00023098"/>
    </source>
</evidence>
<dbReference type="Pfam" id="PF00155">
    <property type="entry name" value="Aminotran_1_2"/>
    <property type="match status" value="1"/>
</dbReference>
<evidence type="ECO:0000256" key="2">
    <source>
        <dbReference type="ARBA" id="ARBA00004760"/>
    </source>
</evidence>
<evidence type="ECO:0000259" key="12">
    <source>
        <dbReference type="Pfam" id="PF00155"/>
    </source>
</evidence>
<dbReference type="PANTHER" id="PTHR13693:SF2">
    <property type="entry name" value="SERINE PALMITOYLTRANSFERASE 1"/>
    <property type="match status" value="1"/>
</dbReference>
<evidence type="ECO:0000256" key="6">
    <source>
        <dbReference type="ARBA" id="ARBA00022679"/>
    </source>
</evidence>
<keyword evidence="10" id="KW-0012">Acyltransferase</keyword>
<comment type="caution">
    <text evidence="13">The sequence shown here is derived from an EMBL/GenBank/DDBJ whole genome shotgun (WGS) entry which is preliminary data.</text>
</comment>
<feature type="signal peptide" evidence="11">
    <location>
        <begin position="1"/>
        <end position="27"/>
    </location>
</feature>
<dbReference type="PANTHER" id="PTHR13693">
    <property type="entry name" value="CLASS II AMINOTRANSFERASE/8-AMINO-7-OXONONANOATE SYNTHASE"/>
    <property type="match status" value="1"/>
</dbReference>
<evidence type="ECO:0000256" key="4">
    <source>
        <dbReference type="ARBA" id="ARBA00008392"/>
    </source>
</evidence>
<dbReference type="GO" id="GO:0004758">
    <property type="term" value="F:serine C-palmitoyltransferase activity"/>
    <property type="evidence" value="ECO:0007669"/>
    <property type="project" value="TreeGrafter"/>
</dbReference>
<keyword evidence="7" id="KW-0663">Pyridoxal phosphate</keyword>
<dbReference type="InterPro" id="IPR050087">
    <property type="entry name" value="AON_synthase_class-II"/>
</dbReference>
<comment type="pathway">
    <text evidence="3">Sphingolipid metabolism.</text>
</comment>
<evidence type="ECO:0000256" key="1">
    <source>
        <dbReference type="ARBA" id="ARBA00001933"/>
    </source>
</evidence>
<comment type="cofactor">
    <cofactor evidence="1">
        <name>pyridoxal 5'-phosphate</name>
        <dbReference type="ChEBI" id="CHEBI:597326"/>
    </cofactor>
</comment>
<dbReference type="GO" id="GO:0046512">
    <property type="term" value="P:sphingosine biosynthetic process"/>
    <property type="evidence" value="ECO:0007669"/>
    <property type="project" value="TreeGrafter"/>
</dbReference>
<dbReference type="AlphaFoldDB" id="A0A2P6TED2"/>
<dbReference type="InterPro" id="IPR004839">
    <property type="entry name" value="Aminotransferase_I/II_large"/>
</dbReference>
<feature type="domain" description="Aminotransferase class I/classII large" evidence="12">
    <location>
        <begin position="153"/>
        <end position="518"/>
    </location>
</feature>
<dbReference type="InterPro" id="IPR015424">
    <property type="entry name" value="PyrdxlP-dep_Trfase"/>
</dbReference>
<evidence type="ECO:0000256" key="10">
    <source>
        <dbReference type="ARBA" id="ARBA00023315"/>
    </source>
</evidence>
<proteinExistence type="inferred from homology"/>
<dbReference type="EMBL" id="LHPG02000020">
    <property type="protein sequence ID" value="PRW20998.1"/>
    <property type="molecule type" value="Genomic_DNA"/>
</dbReference>
<comment type="pathway">
    <text evidence="2">Lipid metabolism; sphingolipid metabolism.</text>
</comment>